<dbReference type="EMBL" id="JBCGBO010000003">
    <property type="protein sequence ID" value="KAK9213663.1"/>
    <property type="molecule type" value="Genomic_DNA"/>
</dbReference>
<reference evidence="2 3" key="1">
    <citation type="submission" date="2024-05" db="EMBL/GenBank/DDBJ databases">
        <title>Haplotype-resolved chromosome-level genome assembly of Huyou (Citrus changshanensis).</title>
        <authorList>
            <person name="Miao C."/>
            <person name="Chen W."/>
            <person name="Wu Y."/>
            <person name="Wang L."/>
            <person name="Zhao S."/>
            <person name="Grierson D."/>
            <person name="Xu C."/>
            <person name="Chen K."/>
        </authorList>
    </citation>
    <scope>NUCLEOTIDE SEQUENCE [LARGE SCALE GENOMIC DNA]</scope>
    <source>
        <strain evidence="2">01-14</strain>
        <tissue evidence="2">Leaf</tissue>
    </source>
</reference>
<accession>A0AAP0MHN1</accession>
<organism evidence="2 3">
    <name type="scientific">Citrus x changshan-huyou</name>
    <dbReference type="NCBI Taxonomy" id="2935761"/>
    <lineage>
        <taxon>Eukaryota</taxon>
        <taxon>Viridiplantae</taxon>
        <taxon>Streptophyta</taxon>
        <taxon>Embryophyta</taxon>
        <taxon>Tracheophyta</taxon>
        <taxon>Spermatophyta</taxon>
        <taxon>Magnoliopsida</taxon>
        <taxon>eudicotyledons</taxon>
        <taxon>Gunneridae</taxon>
        <taxon>Pentapetalae</taxon>
        <taxon>rosids</taxon>
        <taxon>malvids</taxon>
        <taxon>Sapindales</taxon>
        <taxon>Rutaceae</taxon>
        <taxon>Aurantioideae</taxon>
        <taxon>Citrus</taxon>
    </lineage>
</organism>
<dbReference type="Proteomes" id="UP001428341">
    <property type="component" value="Unassembled WGS sequence"/>
</dbReference>
<name>A0AAP0MHN1_9ROSI</name>
<evidence type="ECO:0000256" key="1">
    <source>
        <dbReference type="SAM" id="MobiDB-lite"/>
    </source>
</evidence>
<gene>
    <name evidence="2" type="ORF">WN944_005648</name>
</gene>
<evidence type="ECO:0000313" key="2">
    <source>
        <dbReference type="EMBL" id="KAK9213663.1"/>
    </source>
</evidence>
<feature type="region of interest" description="Disordered" evidence="1">
    <location>
        <begin position="1"/>
        <end position="21"/>
    </location>
</feature>
<sequence length="253" mass="26268">MQNAATNEAASHSAHDTSTVVPPVVHDVSNTNAETSEALNEVITTEATHVISSDPPAVADVPPPSTVTLPSVVRASPERMFTDLVPVVDEMDSGFGTPIVTAAGSMATTFTPVDALGLLSSYVDPYTRMIGGGVSSRDAPYDDVPLYTLNTQCTDLLEGGHGFRLHCRFGFGFGFGLRCGFGLGFGEVAGHGFRVGYSGNSLTVVDQGFTELFLAVMASTTVGGGQQLPPAAHSTAGELPTTGRQPNPPNQVQ</sequence>
<keyword evidence="3" id="KW-1185">Reference proteome</keyword>
<proteinExistence type="predicted"/>
<dbReference type="AlphaFoldDB" id="A0AAP0MHN1"/>
<protein>
    <submittedName>
        <fullName evidence="2">Uncharacterized protein</fullName>
    </submittedName>
</protein>
<feature type="region of interest" description="Disordered" evidence="1">
    <location>
        <begin position="225"/>
        <end position="253"/>
    </location>
</feature>
<evidence type="ECO:0000313" key="3">
    <source>
        <dbReference type="Proteomes" id="UP001428341"/>
    </source>
</evidence>
<comment type="caution">
    <text evidence="2">The sequence shown here is derived from an EMBL/GenBank/DDBJ whole genome shotgun (WGS) entry which is preliminary data.</text>
</comment>
<feature type="compositionally biased region" description="Polar residues" evidence="1">
    <location>
        <begin position="1"/>
        <end position="20"/>
    </location>
</feature>